<evidence type="ECO:0000259" key="2">
    <source>
        <dbReference type="Pfam" id="PF04300"/>
    </source>
</evidence>
<evidence type="ECO:0000313" key="3">
    <source>
        <dbReference type="EMBL" id="GAB1291625.1"/>
    </source>
</evidence>
<dbReference type="PANTHER" id="PTHR12125:SF1">
    <property type="entry name" value="F-BOX ONLY PROTEIN 50"/>
    <property type="match status" value="1"/>
</dbReference>
<feature type="region of interest" description="Disordered" evidence="1">
    <location>
        <begin position="217"/>
        <end position="236"/>
    </location>
</feature>
<dbReference type="InterPro" id="IPR008979">
    <property type="entry name" value="Galactose-bd-like_sf"/>
</dbReference>
<proteinExistence type="predicted"/>
<dbReference type="InterPro" id="IPR007397">
    <property type="entry name" value="F-box-assoc_dom"/>
</dbReference>
<accession>A0ABQ0EX65</accession>
<dbReference type="Gene3D" id="2.60.120.260">
    <property type="entry name" value="Galactose-binding domain-like"/>
    <property type="match status" value="1"/>
</dbReference>
<comment type="caution">
    <text evidence="3">The sequence shown here is derived from an EMBL/GenBank/DDBJ whole genome shotgun (WGS) entry which is preliminary data.</text>
</comment>
<protein>
    <submittedName>
        <fullName evidence="3">F-box only protein 50</fullName>
    </submittedName>
</protein>
<dbReference type="Proteomes" id="UP001623349">
    <property type="component" value="Unassembled WGS sequence"/>
</dbReference>
<feature type="domain" description="FBA" evidence="2">
    <location>
        <begin position="152"/>
        <end position="220"/>
    </location>
</feature>
<keyword evidence="4" id="KW-1185">Reference proteome</keyword>
<sequence>MAGPAPPPPVNLDPRDHDLVAQALRMEKTPDRDALSGRMEAEGSQNSEELPPYPQSLPPPPSPRPPTSPVTPKHPHPNAPTEVEARQLLVEEWGPLSRKLERPLPPGLAGSCCSWSGHTTSTCSAPEPRSSGINIYQPAPPPGPTRKPLKELGWAVKEQCVNLPAKKLWGELLDDEQFDITTMDWFEDSRLDQCVYELHVWLLVTDYSMVIAQHHVAPRTNGRGPPPPLPVAGFRG</sequence>
<dbReference type="InterPro" id="IPR039752">
    <property type="entry name" value="F-box_only"/>
</dbReference>
<dbReference type="EMBL" id="BAAFST010000007">
    <property type="protein sequence ID" value="GAB1291625.1"/>
    <property type="molecule type" value="Genomic_DNA"/>
</dbReference>
<feature type="compositionally biased region" description="Pro residues" evidence="1">
    <location>
        <begin position="1"/>
        <end position="11"/>
    </location>
</feature>
<gene>
    <name evidence="3" type="ORF">APTSU1_000685500</name>
</gene>
<evidence type="ECO:0000313" key="4">
    <source>
        <dbReference type="Proteomes" id="UP001623349"/>
    </source>
</evidence>
<dbReference type="SUPFAM" id="SSF49785">
    <property type="entry name" value="Galactose-binding domain-like"/>
    <property type="match status" value="1"/>
</dbReference>
<dbReference type="Pfam" id="PF04300">
    <property type="entry name" value="FBA"/>
    <property type="match status" value="1"/>
</dbReference>
<feature type="compositionally biased region" description="Basic and acidic residues" evidence="1">
    <location>
        <begin position="13"/>
        <end position="41"/>
    </location>
</feature>
<reference evidence="3 4" key="1">
    <citation type="submission" date="2024-08" db="EMBL/GenBank/DDBJ databases">
        <title>The draft genome of Apodemus speciosus.</title>
        <authorList>
            <person name="Nabeshima K."/>
            <person name="Suzuki S."/>
            <person name="Onuma M."/>
        </authorList>
    </citation>
    <scope>NUCLEOTIDE SEQUENCE [LARGE SCALE GENOMIC DNA]</scope>
    <source>
        <strain evidence="3">IB14-021</strain>
    </source>
</reference>
<dbReference type="PANTHER" id="PTHR12125">
    <property type="entry name" value="F-BOX ONLY PROTEIN 6-LIKE PROTEIN"/>
    <property type="match status" value="1"/>
</dbReference>
<name>A0ABQ0EX65_APOSI</name>
<feature type="region of interest" description="Disordered" evidence="1">
    <location>
        <begin position="1"/>
        <end position="79"/>
    </location>
</feature>
<organism evidence="3 4">
    <name type="scientific">Apodemus speciosus</name>
    <name type="common">Large Japanese field mouse</name>
    <dbReference type="NCBI Taxonomy" id="105296"/>
    <lineage>
        <taxon>Eukaryota</taxon>
        <taxon>Metazoa</taxon>
        <taxon>Chordata</taxon>
        <taxon>Craniata</taxon>
        <taxon>Vertebrata</taxon>
        <taxon>Euteleostomi</taxon>
        <taxon>Mammalia</taxon>
        <taxon>Eutheria</taxon>
        <taxon>Euarchontoglires</taxon>
        <taxon>Glires</taxon>
        <taxon>Rodentia</taxon>
        <taxon>Myomorpha</taxon>
        <taxon>Muroidea</taxon>
        <taxon>Muridae</taxon>
        <taxon>Murinae</taxon>
        <taxon>Apodemus</taxon>
    </lineage>
</organism>
<feature type="compositionally biased region" description="Pro residues" evidence="1">
    <location>
        <begin position="51"/>
        <end position="69"/>
    </location>
</feature>
<evidence type="ECO:0000256" key="1">
    <source>
        <dbReference type="SAM" id="MobiDB-lite"/>
    </source>
</evidence>